<keyword evidence="6 8" id="KW-0326">Glycosidase</keyword>
<keyword evidence="9" id="KW-1185">Reference proteome</keyword>
<dbReference type="AlphaFoldDB" id="A0A2I4G8X7"/>
<keyword evidence="7" id="KW-0961">Cell wall biogenesis/degradation</keyword>
<evidence type="ECO:0000256" key="2">
    <source>
        <dbReference type="ARBA" id="ARBA00008834"/>
    </source>
</evidence>
<evidence type="ECO:0000256" key="7">
    <source>
        <dbReference type="ARBA" id="ARBA00023316"/>
    </source>
</evidence>
<accession>A0A2I4G8X7</accession>
<evidence type="ECO:0000313" key="9">
    <source>
        <dbReference type="Proteomes" id="UP000235220"/>
    </source>
</evidence>
<proteinExistence type="inferred from homology"/>
<dbReference type="Proteomes" id="UP000235220">
    <property type="component" value="Chromosome 13"/>
</dbReference>
<dbReference type="OrthoDB" id="187139at2759"/>
<dbReference type="InterPro" id="IPR012334">
    <property type="entry name" value="Pectin_lyas_fold"/>
</dbReference>
<evidence type="ECO:0000256" key="1">
    <source>
        <dbReference type="ARBA" id="ARBA00004191"/>
    </source>
</evidence>
<dbReference type="GO" id="GO:0071555">
    <property type="term" value="P:cell wall organization"/>
    <property type="evidence" value="ECO:0007669"/>
    <property type="project" value="UniProtKB-KW"/>
</dbReference>
<evidence type="ECO:0000313" key="10">
    <source>
        <dbReference type="RefSeq" id="XP_018840352.1"/>
    </source>
</evidence>
<evidence type="ECO:0000256" key="8">
    <source>
        <dbReference type="RuleBase" id="RU361169"/>
    </source>
</evidence>
<organism evidence="9 10">
    <name type="scientific">Juglans regia</name>
    <name type="common">English walnut</name>
    <dbReference type="NCBI Taxonomy" id="51240"/>
    <lineage>
        <taxon>Eukaryota</taxon>
        <taxon>Viridiplantae</taxon>
        <taxon>Streptophyta</taxon>
        <taxon>Embryophyta</taxon>
        <taxon>Tracheophyta</taxon>
        <taxon>Spermatophyta</taxon>
        <taxon>Magnoliopsida</taxon>
        <taxon>eudicotyledons</taxon>
        <taxon>Gunneridae</taxon>
        <taxon>Pentapetalae</taxon>
        <taxon>rosids</taxon>
        <taxon>fabids</taxon>
        <taxon>Fagales</taxon>
        <taxon>Juglandaceae</taxon>
        <taxon>Juglans</taxon>
    </lineage>
</organism>
<comment type="similarity">
    <text evidence="2 8">Belongs to the glycosyl hydrolase 28 family.</text>
</comment>
<reference evidence="10" key="1">
    <citation type="submission" date="2025-08" db="UniProtKB">
        <authorList>
            <consortium name="RefSeq"/>
        </authorList>
    </citation>
    <scope>IDENTIFICATION</scope>
    <source>
        <tissue evidence="10">Leaves</tissue>
    </source>
</reference>
<dbReference type="GO" id="GO:0005975">
    <property type="term" value="P:carbohydrate metabolic process"/>
    <property type="evidence" value="ECO:0007669"/>
    <property type="project" value="InterPro"/>
</dbReference>
<dbReference type="Gene3D" id="2.160.20.10">
    <property type="entry name" value="Single-stranded right-handed beta-helix, Pectin lyase-like"/>
    <property type="match status" value="1"/>
</dbReference>
<evidence type="ECO:0000256" key="3">
    <source>
        <dbReference type="ARBA" id="ARBA00022512"/>
    </source>
</evidence>
<comment type="subcellular location">
    <subcellularLocation>
        <location evidence="1">Secreted</location>
        <location evidence="1">Cell wall</location>
    </subcellularLocation>
</comment>
<sequence>MSGHEHHSCQNVGPNTDGIKIGSSQHIGISHLIISTGVDCISMLPETREVNISDVFCGPGHGINAGSLGKSGDEDVLSGIVVKNCTFWGSTSDGVRIKTWAYPMLKDTEASNFVYEDILMDINVGNPIIIDQRTIYIAMSQLLESLCPLECKSTMSRTETYGEVHNRKS</sequence>
<keyword evidence="5 8" id="KW-0378">Hydrolase</keyword>
<protein>
    <submittedName>
        <fullName evidence="10">Exopolygalacturonase-like</fullName>
    </submittedName>
</protein>
<dbReference type="InterPro" id="IPR000743">
    <property type="entry name" value="Glyco_hydro_28"/>
</dbReference>
<evidence type="ECO:0000256" key="5">
    <source>
        <dbReference type="ARBA" id="ARBA00022801"/>
    </source>
</evidence>
<dbReference type="InterPro" id="IPR011050">
    <property type="entry name" value="Pectin_lyase_fold/virulence"/>
</dbReference>
<dbReference type="KEGG" id="jre:109005759"/>
<gene>
    <name evidence="10" type="primary">LOC109005759</name>
</gene>
<keyword evidence="4" id="KW-0964">Secreted</keyword>
<dbReference type="GeneID" id="109005759"/>
<evidence type="ECO:0000256" key="6">
    <source>
        <dbReference type="ARBA" id="ARBA00023295"/>
    </source>
</evidence>
<dbReference type="Pfam" id="PF00295">
    <property type="entry name" value="Glyco_hydro_28"/>
    <property type="match status" value="1"/>
</dbReference>
<dbReference type="PANTHER" id="PTHR31375">
    <property type="match status" value="1"/>
</dbReference>
<evidence type="ECO:0000256" key="4">
    <source>
        <dbReference type="ARBA" id="ARBA00022525"/>
    </source>
</evidence>
<dbReference type="SUPFAM" id="SSF51126">
    <property type="entry name" value="Pectin lyase-like"/>
    <property type="match status" value="1"/>
</dbReference>
<name>A0A2I4G8X7_JUGRE</name>
<keyword evidence="3" id="KW-0134">Cell wall</keyword>
<dbReference type="RefSeq" id="XP_018840352.1">
    <property type="nucleotide sequence ID" value="XM_018984807.1"/>
</dbReference>
<dbReference type="Gramene" id="Jr13_19610_p1">
    <property type="protein sequence ID" value="cds.Jr13_19610_p1"/>
    <property type="gene ID" value="Jr13_19610"/>
</dbReference>
<dbReference type="GO" id="GO:0004650">
    <property type="term" value="F:polygalacturonase activity"/>
    <property type="evidence" value="ECO:0007669"/>
    <property type="project" value="InterPro"/>
</dbReference>